<dbReference type="Proteomes" id="UP000199559">
    <property type="component" value="Unassembled WGS sequence"/>
</dbReference>
<dbReference type="EMBL" id="FORM01000001">
    <property type="protein sequence ID" value="SFI64934.1"/>
    <property type="molecule type" value="Genomic_DNA"/>
</dbReference>
<accession>A0A1I3JXN3</accession>
<sequence length="390" mass="46528">MRLFFALCFFTLFFSCNNEKKHYGDWTYDWSTSITEDGDVPSRVKISKDSIKFRYLYFDYWSSFPVKFSNNKLEFNGLKFKTKFDKDTLIFNKHFRVFKTNDTIVNSEFLREDNFVSINLPKIDSDFTKYKISNITYIIKYGQRRDNKQYSLNLNDKYSNFKDLKRFLHDHHEKHDYKSSILLFCDKNAKMLEIEKMLCWFQYMNKLKIALVNNININFDKHEPFYSYETLNLKLPPEIENDKYFSKITSNLAPPPPPFSLIKESNILILKLNKNKIFNNKKELDISELKALIEKSIRGDKLIISLYDLDSDYNSFMKMNATINLCYKNIRNENVLLKHKKAFDELNIEEQNSIKKEIPNKSIWNYSIPHFNSLIEENGNFLGLNINTIN</sequence>
<organism evidence="1 2">
    <name type="scientific">Olleya namhaensis</name>
    <dbReference type="NCBI Taxonomy" id="1144750"/>
    <lineage>
        <taxon>Bacteria</taxon>
        <taxon>Pseudomonadati</taxon>
        <taxon>Bacteroidota</taxon>
        <taxon>Flavobacteriia</taxon>
        <taxon>Flavobacteriales</taxon>
        <taxon>Flavobacteriaceae</taxon>
    </lineage>
</organism>
<gene>
    <name evidence="1" type="ORF">SAMN05443431_101598</name>
</gene>
<protein>
    <recommendedName>
        <fullName evidence="3">Lipoprotein</fullName>
    </recommendedName>
</protein>
<dbReference type="RefSeq" id="WP_090837326.1">
    <property type="nucleotide sequence ID" value="NZ_FORM01000001.1"/>
</dbReference>
<keyword evidence="2" id="KW-1185">Reference proteome</keyword>
<evidence type="ECO:0008006" key="3">
    <source>
        <dbReference type="Google" id="ProtNLM"/>
    </source>
</evidence>
<name>A0A1I3JXN3_9FLAO</name>
<evidence type="ECO:0000313" key="2">
    <source>
        <dbReference type="Proteomes" id="UP000199559"/>
    </source>
</evidence>
<evidence type="ECO:0000313" key="1">
    <source>
        <dbReference type="EMBL" id="SFI64934.1"/>
    </source>
</evidence>
<dbReference type="AlphaFoldDB" id="A0A1I3JXN3"/>
<dbReference type="STRING" id="1144750.SAMN05443431_101598"/>
<reference evidence="2" key="1">
    <citation type="submission" date="2016-10" db="EMBL/GenBank/DDBJ databases">
        <authorList>
            <person name="Varghese N."/>
            <person name="Submissions S."/>
        </authorList>
    </citation>
    <scope>NUCLEOTIDE SEQUENCE [LARGE SCALE GENOMIC DNA]</scope>
    <source>
        <strain evidence="2">DSM 28881</strain>
    </source>
</reference>
<dbReference type="PROSITE" id="PS51257">
    <property type="entry name" value="PROKAR_LIPOPROTEIN"/>
    <property type="match status" value="1"/>
</dbReference>
<proteinExistence type="predicted"/>